<evidence type="ECO:0000313" key="1">
    <source>
        <dbReference type="EMBL" id="KRZ75865.1"/>
    </source>
</evidence>
<evidence type="ECO:0000313" key="2">
    <source>
        <dbReference type="Proteomes" id="UP000054843"/>
    </source>
</evidence>
<keyword evidence="2" id="KW-1185">Reference proteome</keyword>
<comment type="caution">
    <text evidence="1">The sequence shown here is derived from an EMBL/GenBank/DDBJ whole genome shotgun (WGS) entry which is preliminary data.</text>
</comment>
<sequence>MKNRRLHKISKIKTLNTVIRRRYLNASREETKSQIKIVYSAVIGDKYRYGEICPPTILSGPTCDTAHATGLI</sequence>
<reference evidence="1 2" key="1">
    <citation type="submission" date="2015-01" db="EMBL/GenBank/DDBJ databases">
        <title>Evolution of Trichinella species and genotypes.</title>
        <authorList>
            <person name="Korhonen P.K."/>
            <person name="Edoardo P."/>
            <person name="Giuseppe L.R."/>
            <person name="Gasser R.B."/>
        </authorList>
    </citation>
    <scope>NUCLEOTIDE SEQUENCE [LARGE SCALE GENOMIC DNA]</scope>
    <source>
        <strain evidence="1">ISS1980</strain>
    </source>
</reference>
<proteinExistence type="predicted"/>
<protein>
    <submittedName>
        <fullName evidence="1">Uncharacterized protein</fullName>
    </submittedName>
</protein>
<name>A0A0V1MVP9_9BILA</name>
<dbReference type="EMBL" id="JYDO01000034">
    <property type="protein sequence ID" value="KRZ75865.1"/>
    <property type="molecule type" value="Genomic_DNA"/>
</dbReference>
<dbReference type="AlphaFoldDB" id="A0A0V1MVP9"/>
<gene>
    <name evidence="1" type="ORF">T10_3469</name>
</gene>
<dbReference type="Proteomes" id="UP000054843">
    <property type="component" value="Unassembled WGS sequence"/>
</dbReference>
<accession>A0A0V1MVP9</accession>
<organism evidence="1 2">
    <name type="scientific">Trichinella papuae</name>
    <dbReference type="NCBI Taxonomy" id="268474"/>
    <lineage>
        <taxon>Eukaryota</taxon>
        <taxon>Metazoa</taxon>
        <taxon>Ecdysozoa</taxon>
        <taxon>Nematoda</taxon>
        <taxon>Enoplea</taxon>
        <taxon>Dorylaimia</taxon>
        <taxon>Trichinellida</taxon>
        <taxon>Trichinellidae</taxon>
        <taxon>Trichinella</taxon>
    </lineage>
</organism>